<proteinExistence type="predicted"/>
<dbReference type="PATRIC" id="fig|1341156.4.peg.1018"/>
<keyword evidence="1" id="KW-1133">Transmembrane helix</keyword>
<dbReference type="EMBL" id="JEOB01000002">
    <property type="protein sequence ID" value="EXM40239.1"/>
    <property type="molecule type" value="Genomic_DNA"/>
</dbReference>
<gene>
    <name evidence="3" type="ORF">RASY3_08570</name>
    <name evidence="2" type="ORF">RASY3_18955</name>
</gene>
<protein>
    <submittedName>
        <fullName evidence="3">Uncharacterized protein</fullName>
    </submittedName>
</protein>
<dbReference type="AlphaFoldDB" id="A0A011UHS9"/>
<dbReference type="EMBL" id="JEOB01000004">
    <property type="protein sequence ID" value="EXM38725.1"/>
    <property type="molecule type" value="Genomic_DNA"/>
</dbReference>
<evidence type="ECO:0000313" key="2">
    <source>
        <dbReference type="EMBL" id="EXM38725.1"/>
    </source>
</evidence>
<evidence type="ECO:0000313" key="4">
    <source>
        <dbReference type="Proteomes" id="UP000021369"/>
    </source>
</evidence>
<feature type="transmembrane region" description="Helical" evidence="1">
    <location>
        <begin position="7"/>
        <end position="26"/>
    </location>
</feature>
<sequence length="74" mass="8167">MENTRKVMVISALATIVMFLIAVINYSHTDVFDPALGTMIAFGTGIYCCASQKYKEETEEAEDEDPTLQNCNVA</sequence>
<name>A0A011UHS9_RUMAL</name>
<comment type="caution">
    <text evidence="3">The sequence shown here is derived from an EMBL/GenBank/DDBJ whole genome shotgun (WGS) entry which is preliminary data.</text>
</comment>
<dbReference type="OrthoDB" id="1823135at2"/>
<evidence type="ECO:0000256" key="1">
    <source>
        <dbReference type="SAM" id="Phobius"/>
    </source>
</evidence>
<keyword evidence="1" id="KW-0472">Membrane</keyword>
<dbReference type="RefSeq" id="WP_024856027.1">
    <property type="nucleotide sequence ID" value="NZ_JEOB01000002.1"/>
</dbReference>
<keyword evidence="1" id="KW-0812">Transmembrane</keyword>
<keyword evidence="4" id="KW-1185">Reference proteome</keyword>
<evidence type="ECO:0000313" key="3">
    <source>
        <dbReference type="EMBL" id="EXM40239.1"/>
    </source>
</evidence>
<accession>A0A011UHS9</accession>
<organism evidence="3 4">
    <name type="scientific">Ruminococcus albus SY3</name>
    <dbReference type="NCBI Taxonomy" id="1341156"/>
    <lineage>
        <taxon>Bacteria</taxon>
        <taxon>Bacillati</taxon>
        <taxon>Bacillota</taxon>
        <taxon>Clostridia</taxon>
        <taxon>Eubacteriales</taxon>
        <taxon>Oscillospiraceae</taxon>
        <taxon>Ruminococcus</taxon>
    </lineage>
</organism>
<reference evidence="3 4" key="1">
    <citation type="submission" date="2013-06" db="EMBL/GenBank/DDBJ databases">
        <title>Rumen cellulosomics: divergent fiber-degrading strategies revealed by comparative genome-wide analysis of six Ruminococcal strains.</title>
        <authorList>
            <person name="Dassa B."/>
            <person name="Borovok I."/>
            <person name="Lamed R."/>
            <person name="Flint H."/>
            <person name="Yeoman C.J."/>
            <person name="White B."/>
            <person name="Bayer E.A."/>
        </authorList>
    </citation>
    <scope>NUCLEOTIDE SEQUENCE [LARGE SCALE GENOMIC DNA]</scope>
    <source>
        <strain evidence="3 4">SY3</strain>
    </source>
</reference>
<dbReference type="Proteomes" id="UP000021369">
    <property type="component" value="Unassembled WGS sequence"/>
</dbReference>